<evidence type="ECO:0000256" key="7">
    <source>
        <dbReference type="ARBA" id="ARBA00048768"/>
    </source>
</evidence>
<reference evidence="10 11" key="1">
    <citation type="submission" date="2024-03" db="EMBL/GenBank/DDBJ databases">
        <title>The Acrasis kona genome and developmental transcriptomes reveal deep origins of eukaryotic multicellular pathways.</title>
        <authorList>
            <person name="Sheikh S."/>
            <person name="Fu C.-J."/>
            <person name="Brown M.W."/>
            <person name="Baldauf S.L."/>
        </authorList>
    </citation>
    <scope>NUCLEOTIDE SEQUENCE [LARGE SCALE GENOMIC DNA]</scope>
    <source>
        <strain evidence="10 11">ATCC MYA-3509</strain>
    </source>
</reference>
<sequence>MFVNACKMIVRNECEYASCYCEENIWKICEKLKDERDYYVLFISTLDKRVPIWYQGERKGVCVWDYHVVLCKNQETPIIYDFDTRLSFPCDFGEYIAKSFITNLMYEELEDKFSDIRFRVISSIEFYNNFSSDRSHMMHDGKYSMPPPQWNLIQMDKNCTHNLDEYRDMSRTNIGQIVNVQGLCNMFKVNFVGLINHVFS</sequence>
<name>A0AAW2ZFU9_9EUKA</name>
<evidence type="ECO:0000256" key="6">
    <source>
        <dbReference type="ARBA" id="ARBA00029677"/>
    </source>
</evidence>
<dbReference type="Pfam" id="PF09764">
    <property type="entry name" value="Nt_Gln_amidase"/>
    <property type="match status" value="1"/>
</dbReference>
<comment type="function">
    <text evidence="8">Mediates the side-chain deamidation of N-terminal glutamine residues to glutamate, an important step in N-end rule pathway of protein degradation. Conversion of the resulting N-terminal glutamine to glutamate renders the protein susceptible to arginylation, polyubiquitination and degradation as specified by the N-end rule. Does not act on substrates with internal or C-terminal glutamine and does not act on non-glutamine residues in any position.</text>
</comment>
<organism evidence="10 11">
    <name type="scientific">Acrasis kona</name>
    <dbReference type="NCBI Taxonomy" id="1008807"/>
    <lineage>
        <taxon>Eukaryota</taxon>
        <taxon>Discoba</taxon>
        <taxon>Heterolobosea</taxon>
        <taxon>Tetramitia</taxon>
        <taxon>Eutetramitia</taxon>
        <taxon>Acrasidae</taxon>
        <taxon>Acrasis</taxon>
    </lineage>
</organism>
<dbReference type="GO" id="GO:0005634">
    <property type="term" value="C:nucleus"/>
    <property type="evidence" value="ECO:0007669"/>
    <property type="project" value="TreeGrafter"/>
</dbReference>
<comment type="similarity">
    <text evidence="1 8">Belongs to the NTAQ1 family.</text>
</comment>
<dbReference type="GO" id="GO:0008418">
    <property type="term" value="F:protein-N-terminal asparagine amidohydrolase activity"/>
    <property type="evidence" value="ECO:0007669"/>
    <property type="project" value="UniProtKB-UniRule"/>
</dbReference>
<protein>
    <recommendedName>
        <fullName evidence="4 8">Protein N-terminal glutamine amidohydrolase</fullName>
        <ecNumber evidence="3 8">3.5.1.122</ecNumber>
    </recommendedName>
    <alternativeName>
        <fullName evidence="6 8">Protein NH2-terminal glutamine deamidase</fullName>
    </alternativeName>
</protein>
<dbReference type="InterPro" id="IPR037132">
    <property type="entry name" value="N_Gln_amidohydro_ab_roll_sf"/>
</dbReference>
<keyword evidence="11" id="KW-1185">Reference proteome</keyword>
<evidence type="ECO:0000256" key="8">
    <source>
        <dbReference type="RuleBase" id="RU367082"/>
    </source>
</evidence>
<evidence type="ECO:0000256" key="5">
    <source>
        <dbReference type="ARBA" id="ARBA00022801"/>
    </source>
</evidence>
<gene>
    <name evidence="10" type="ORF">AKO1_015331</name>
</gene>
<dbReference type="EMBL" id="JAOPGA020001415">
    <property type="protein sequence ID" value="KAL0488202.1"/>
    <property type="molecule type" value="Genomic_DNA"/>
</dbReference>
<comment type="catalytic activity">
    <reaction evidence="7 8">
        <text>N-terminal L-glutaminyl-[protein] + H2O = N-terminal L-glutamyl-[protein] + NH4(+)</text>
        <dbReference type="Rhea" id="RHEA:50680"/>
        <dbReference type="Rhea" id="RHEA-COMP:12668"/>
        <dbReference type="Rhea" id="RHEA-COMP:12777"/>
        <dbReference type="ChEBI" id="CHEBI:15377"/>
        <dbReference type="ChEBI" id="CHEBI:28938"/>
        <dbReference type="ChEBI" id="CHEBI:64721"/>
        <dbReference type="ChEBI" id="CHEBI:64722"/>
        <dbReference type="EC" id="3.5.1.122"/>
    </reaction>
</comment>
<proteinExistence type="inferred from homology"/>
<dbReference type="EC" id="3.5.1.122" evidence="3 8"/>
<evidence type="ECO:0000256" key="4">
    <source>
        <dbReference type="ARBA" id="ARBA00021247"/>
    </source>
</evidence>
<dbReference type="GO" id="GO:0005829">
    <property type="term" value="C:cytosol"/>
    <property type="evidence" value="ECO:0007669"/>
    <property type="project" value="TreeGrafter"/>
</dbReference>
<dbReference type="PANTHER" id="PTHR13035:SF0">
    <property type="entry name" value="PROTEIN N-TERMINAL GLUTAMINE AMIDOHYDROLASE"/>
    <property type="match status" value="1"/>
</dbReference>
<comment type="caution">
    <text evidence="10">The sequence shown here is derived from an EMBL/GenBank/DDBJ whole genome shotgun (WGS) entry which is preliminary data.</text>
</comment>
<evidence type="ECO:0000313" key="11">
    <source>
        <dbReference type="Proteomes" id="UP001431209"/>
    </source>
</evidence>
<feature type="domain" description="Protein N-terminal glutamine amidohydrolase alpha beta roll" evidence="9">
    <location>
        <begin position="16"/>
        <end position="187"/>
    </location>
</feature>
<keyword evidence="5 8" id="KW-0378">Hydrolase</keyword>
<evidence type="ECO:0000256" key="1">
    <source>
        <dbReference type="ARBA" id="ARBA00008985"/>
    </source>
</evidence>
<evidence type="ECO:0000259" key="9">
    <source>
        <dbReference type="Pfam" id="PF09764"/>
    </source>
</evidence>
<evidence type="ECO:0000256" key="3">
    <source>
        <dbReference type="ARBA" id="ARBA00012718"/>
    </source>
</evidence>
<dbReference type="GO" id="GO:0070773">
    <property type="term" value="F:protein-N-terminal glutamine amidohydrolase activity"/>
    <property type="evidence" value="ECO:0007669"/>
    <property type="project" value="UniProtKB-UniRule"/>
</dbReference>
<accession>A0AAW2ZFU9</accession>
<dbReference type="Proteomes" id="UP001431209">
    <property type="component" value="Unassembled WGS sequence"/>
</dbReference>
<comment type="subunit">
    <text evidence="2 8">Monomer.</text>
</comment>
<dbReference type="AlphaFoldDB" id="A0AAW2ZFU9"/>
<evidence type="ECO:0000313" key="10">
    <source>
        <dbReference type="EMBL" id="KAL0488202.1"/>
    </source>
</evidence>
<dbReference type="PANTHER" id="PTHR13035">
    <property type="entry name" value="PROTEIN N-TERMINAL GLUTAMINE AMIDOHYDROLASE"/>
    <property type="match status" value="1"/>
</dbReference>
<dbReference type="InterPro" id="IPR039733">
    <property type="entry name" value="NTAQ1"/>
</dbReference>
<dbReference type="Gene3D" id="3.10.620.10">
    <property type="entry name" value="Protein N-terminal glutamine amidohydrolase, alpha beta roll"/>
    <property type="match status" value="1"/>
</dbReference>
<evidence type="ECO:0000256" key="2">
    <source>
        <dbReference type="ARBA" id="ARBA00011245"/>
    </source>
</evidence>
<dbReference type="InterPro" id="IPR023128">
    <property type="entry name" value="Prot_N_Gln_amidohydro_ab_roll"/>
</dbReference>